<protein>
    <submittedName>
        <fullName evidence="8">Serine/threonine-protein kinase</fullName>
    </submittedName>
</protein>
<organism evidence="8 9">
    <name type="scientific">Tahibacter amnicola</name>
    <dbReference type="NCBI Taxonomy" id="2976241"/>
    <lineage>
        <taxon>Bacteria</taxon>
        <taxon>Pseudomonadati</taxon>
        <taxon>Pseudomonadota</taxon>
        <taxon>Gammaproteobacteria</taxon>
        <taxon>Lysobacterales</taxon>
        <taxon>Rhodanobacteraceae</taxon>
        <taxon>Tahibacter</taxon>
    </lineage>
</organism>
<dbReference type="GO" id="GO:0016301">
    <property type="term" value="F:kinase activity"/>
    <property type="evidence" value="ECO:0007669"/>
    <property type="project" value="UniProtKB-KW"/>
</dbReference>
<dbReference type="InterPro" id="IPR008271">
    <property type="entry name" value="Ser/Thr_kinase_AS"/>
</dbReference>
<dbReference type="InterPro" id="IPR011009">
    <property type="entry name" value="Kinase-like_dom_sf"/>
</dbReference>
<evidence type="ECO:0000256" key="1">
    <source>
        <dbReference type="ARBA" id="ARBA00022679"/>
    </source>
</evidence>
<dbReference type="Gene3D" id="1.10.510.10">
    <property type="entry name" value="Transferase(Phosphotransferase) domain 1"/>
    <property type="match status" value="1"/>
</dbReference>
<reference evidence="8" key="1">
    <citation type="submission" date="2022-09" db="EMBL/GenBank/DDBJ databases">
        <title>Tahibacter sp. nov., isolated from a fresh water.</title>
        <authorList>
            <person name="Baek J.H."/>
            <person name="Lee J.K."/>
            <person name="Kim J.M."/>
            <person name="Jeon C.O."/>
        </authorList>
    </citation>
    <scope>NUCLEOTIDE SEQUENCE</scope>
    <source>
        <strain evidence="8">W38</strain>
    </source>
</reference>
<evidence type="ECO:0000259" key="7">
    <source>
        <dbReference type="PROSITE" id="PS50011"/>
    </source>
</evidence>
<dbReference type="Pfam" id="PF00069">
    <property type="entry name" value="Pkinase"/>
    <property type="match status" value="1"/>
</dbReference>
<keyword evidence="4 5" id="KW-0067">ATP-binding</keyword>
<dbReference type="PROSITE" id="PS00107">
    <property type="entry name" value="PROTEIN_KINASE_ATP"/>
    <property type="match status" value="1"/>
</dbReference>
<feature type="domain" description="Protein kinase" evidence="7">
    <location>
        <begin position="87"/>
        <end position="379"/>
    </location>
</feature>
<dbReference type="Gene3D" id="3.30.200.20">
    <property type="entry name" value="Phosphorylase Kinase, domain 1"/>
    <property type="match status" value="1"/>
</dbReference>
<keyword evidence="6" id="KW-0812">Transmembrane</keyword>
<dbReference type="InterPro" id="IPR017441">
    <property type="entry name" value="Protein_kinase_ATP_BS"/>
</dbReference>
<dbReference type="SUPFAM" id="SSF48452">
    <property type="entry name" value="TPR-like"/>
    <property type="match status" value="2"/>
</dbReference>
<feature type="transmembrane region" description="Helical" evidence="6">
    <location>
        <begin position="398"/>
        <end position="418"/>
    </location>
</feature>
<keyword evidence="9" id="KW-1185">Reference proteome</keyword>
<dbReference type="PROSITE" id="PS50011">
    <property type="entry name" value="PROTEIN_KINASE_DOM"/>
    <property type="match status" value="1"/>
</dbReference>
<evidence type="ECO:0000256" key="3">
    <source>
        <dbReference type="ARBA" id="ARBA00022777"/>
    </source>
</evidence>
<feature type="binding site" evidence="5">
    <location>
        <position position="118"/>
    </location>
    <ligand>
        <name>ATP</name>
        <dbReference type="ChEBI" id="CHEBI:30616"/>
    </ligand>
</feature>
<dbReference type="CDD" id="cd14014">
    <property type="entry name" value="STKc_PknB_like"/>
    <property type="match status" value="1"/>
</dbReference>
<sequence length="851" mass="93478">MKTPPERIRRLGELFDEALDLDPVAREALLERCMADDPQLAADLAKLIRRDQKLIGSATRSAVSVVEAGLDALENSALQPGATIGVYTLEEEIGQGGMGRVFRATRVGPDFTQEVAIKFVRRDVLHPALLRRFSTERAILASLDHPGISRLIDANTTADGTPFVVMEFVRGRAIDDWCDARRLGIKDRLRLFRKVLAAVGHAHRNLVVHRDIKASNVLVTNEGEIRLLDFGIAKPLGRIGHDKATMTMDRFLTPSSAAPEQLAGGAVTVACDIHALGMLLYELLCGRLPFAFGNMTPGEIEHAIRHVPPPPMASRLGENDRYTAESRGFSGVRDLRSALRGDLEHVVQRCLRKRPEERYGTVDQLDLDIDHVLAGHPIRERQSDRWYRWRKFLARHSVASALVAGLLFTIGTAVVAIVRQNIAIAHERDRAQRAVGLLKEAFAAANPMQVGGAQVTATDVLEAARPQLESTFDSQPDVYADLAGTMAEVELAVGRSPQAAALAERARLASEKAQLPNETVTGLLVLEARARISSGDYDIADDLLTRAANISPVRTPEWKLARGMLLLHRSHFADSIATLEQAVESFGQRPASDDDARLARLQLAEALRRGDRGNDALSLLDTLYQEQSRGLSPNHPRVTLVRLYRVSALRSVGRRDEALEEAKAVVAEADRTYGQDSTVAATARGSLGMCLDELNRPLDAVDAFRTSLRAWRKAVGDDHQNTLRTAFNVALALTRANHSPDEAESLYKEVLVRGGTQDQSTRLPVMYWRIAYVRALIGWNRVSDAANELTSPVALEQFRTASPRRREEYAVLAKDVLKELGCESSRSVDTEAQCKAVESLMLTASNSGTTG</sequence>
<evidence type="ECO:0000313" key="8">
    <source>
        <dbReference type="EMBL" id="UXI69823.1"/>
    </source>
</evidence>
<dbReference type="PANTHER" id="PTHR43289:SF34">
    <property type="entry name" value="SERINE_THREONINE-PROTEIN KINASE YBDM-RELATED"/>
    <property type="match status" value="1"/>
</dbReference>
<evidence type="ECO:0000256" key="2">
    <source>
        <dbReference type="ARBA" id="ARBA00022741"/>
    </source>
</evidence>
<dbReference type="PROSITE" id="PS00108">
    <property type="entry name" value="PROTEIN_KINASE_ST"/>
    <property type="match status" value="1"/>
</dbReference>
<dbReference type="InterPro" id="IPR011990">
    <property type="entry name" value="TPR-like_helical_dom_sf"/>
</dbReference>
<dbReference type="SUPFAM" id="SSF56112">
    <property type="entry name" value="Protein kinase-like (PK-like)"/>
    <property type="match status" value="1"/>
</dbReference>
<dbReference type="PANTHER" id="PTHR43289">
    <property type="entry name" value="MITOGEN-ACTIVATED PROTEIN KINASE KINASE KINASE 20-RELATED"/>
    <property type="match status" value="1"/>
</dbReference>
<keyword evidence="3 8" id="KW-0418">Kinase</keyword>
<dbReference type="Gene3D" id="1.25.40.10">
    <property type="entry name" value="Tetratricopeptide repeat domain"/>
    <property type="match status" value="1"/>
</dbReference>
<evidence type="ECO:0000256" key="4">
    <source>
        <dbReference type="ARBA" id="ARBA00022840"/>
    </source>
</evidence>
<dbReference type="RefSeq" id="WP_261696776.1">
    <property type="nucleotide sequence ID" value="NZ_CP104694.1"/>
</dbReference>
<dbReference type="InterPro" id="IPR000719">
    <property type="entry name" value="Prot_kinase_dom"/>
</dbReference>
<proteinExistence type="predicted"/>
<name>A0ABY6BKA1_9GAMM</name>
<keyword evidence="1" id="KW-0808">Transferase</keyword>
<dbReference type="SMART" id="SM00220">
    <property type="entry name" value="S_TKc"/>
    <property type="match status" value="1"/>
</dbReference>
<gene>
    <name evidence="8" type="ORF">N4264_09415</name>
</gene>
<keyword evidence="6" id="KW-1133">Transmembrane helix</keyword>
<evidence type="ECO:0000313" key="9">
    <source>
        <dbReference type="Proteomes" id="UP001064632"/>
    </source>
</evidence>
<evidence type="ECO:0000256" key="5">
    <source>
        <dbReference type="PROSITE-ProRule" id="PRU10141"/>
    </source>
</evidence>
<dbReference type="Proteomes" id="UP001064632">
    <property type="component" value="Chromosome"/>
</dbReference>
<accession>A0ABY6BKA1</accession>
<keyword evidence="2 5" id="KW-0547">Nucleotide-binding</keyword>
<dbReference type="EMBL" id="CP104694">
    <property type="protein sequence ID" value="UXI69823.1"/>
    <property type="molecule type" value="Genomic_DNA"/>
</dbReference>
<keyword evidence="6" id="KW-0472">Membrane</keyword>
<evidence type="ECO:0000256" key="6">
    <source>
        <dbReference type="SAM" id="Phobius"/>
    </source>
</evidence>